<accession>A0A0C5BWD7</accession>
<dbReference type="PANTHER" id="PTHR43437">
    <property type="entry name" value="HYDROXYACYL-THIOESTER DEHYDRATASE TYPE 2, MITOCHONDRIAL-RELATED"/>
    <property type="match status" value="1"/>
</dbReference>
<proteinExistence type="predicted"/>
<dbReference type="GO" id="GO:0019171">
    <property type="term" value="F:(3R)-hydroxyacyl-[acyl-carrier-protein] dehydratase activity"/>
    <property type="evidence" value="ECO:0007669"/>
    <property type="project" value="TreeGrafter"/>
</dbReference>
<gene>
    <name evidence="2" type="primary">maoC</name>
    <name evidence="2" type="ORF">NPIRD3C_0071</name>
</gene>
<dbReference type="PANTHER" id="PTHR43437:SF3">
    <property type="entry name" value="HYDROXYACYL-THIOESTER DEHYDRATASE TYPE 2, MITOCHONDRIAL"/>
    <property type="match status" value="1"/>
</dbReference>
<dbReference type="RefSeq" id="WP_237087675.1">
    <property type="nucleotide sequence ID" value="NZ_CP010868.1"/>
</dbReference>
<name>A0A0C5BWD7_9ARCH</name>
<dbReference type="CDD" id="cd03449">
    <property type="entry name" value="R_hydratase"/>
    <property type="match status" value="1"/>
</dbReference>
<dbReference type="PATRIC" id="fig|1582439.9.peg.71"/>
<dbReference type="InterPro" id="IPR002539">
    <property type="entry name" value="MaoC-like_dom"/>
</dbReference>
<dbReference type="Proteomes" id="UP000032027">
    <property type="component" value="Chromosome"/>
</dbReference>
<dbReference type="GO" id="GO:0006633">
    <property type="term" value="P:fatty acid biosynthetic process"/>
    <property type="evidence" value="ECO:0007669"/>
    <property type="project" value="TreeGrafter"/>
</dbReference>
<dbReference type="GeneID" id="41599244"/>
<dbReference type="Gene3D" id="3.10.129.10">
    <property type="entry name" value="Hotdog Thioesterase"/>
    <property type="match status" value="1"/>
</dbReference>
<reference evidence="2 3" key="3">
    <citation type="journal article" date="2019" name="Int. J. Syst. Evol. Microbiol.">
        <title>Nitrosopumilus adriaticus sp. nov. and Nitrosopumilus piranensis sp. nov., two ammonia-oxidizing archaea from the Adriatic Sea and members of the class Nitrososphaeria.</title>
        <authorList>
            <person name="Bayer B."/>
            <person name="Vojvoda J."/>
            <person name="Reinthaler T."/>
            <person name="Reyes C."/>
            <person name="Pinto M."/>
            <person name="Herndl G.J."/>
        </authorList>
    </citation>
    <scope>NUCLEOTIDE SEQUENCE [LARGE SCALE GENOMIC DNA]</scope>
    <source>
        <strain evidence="2 3">D3C</strain>
    </source>
</reference>
<evidence type="ECO:0000313" key="3">
    <source>
        <dbReference type="Proteomes" id="UP000032027"/>
    </source>
</evidence>
<reference evidence="2 3" key="2">
    <citation type="journal article" date="2016" name="ISME J.">
        <title>Physiological and genomic characterization of two novel marine thaumarchaeal strains indicates niche differentiation.</title>
        <authorList>
            <person name="Bayer B."/>
            <person name="Vojvoda J."/>
            <person name="Offre P."/>
            <person name="Alves R.J."/>
            <person name="Elisabeth N.H."/>
            <person name="Garcia J.A."/>
            <person name="Volland J.M."/>
            <person name="Srivastava A."/>
            <person name="Schleper C."/>
            <person name="Herndl G.J."/>
        </authorList>
    </citation>
    <scope>NUCLEOTIDE SEQUENCE [LARGE SCALE GENOMIC DNA]</scope>
    <source>
        <strain evidence="2 3">D3C</strain>
    </source>
</reference>
<dbReference type="HOGENOM" id="CLU_094876_3_3_2"/>
<protein>
    <submittedName>
        <fullName evidence="2">MaoC-like protein</fullName>
    </submittedName>
</protein>
<dbReference type="EMBL" id="CP010868">
    <property type="protein sequence ID" value="AJM91295.1"/>
    <property type="molecule type" value="Genomic_DNA"/>
</dbReference>
<dbReference type="InterPro" id="IPR029069">
    <property type="entry name" value="HotDog_dom_sf"/>
</dbReference>
<dbReference type="STRING" id="1582439.NPIRD3C_0071"/>
<organism evidence="2 3">
    <name type="scientific">Nitrosopumilus piranensis</name>
    <dbReference type="NCBI Taxonomy" id="1582439"/>
    <lineage>
        <taxon>Archaea</taxon>
        <taxon>Nitrososphaerota</taxon>
        <taxon>Nitrososphaeria</taxon>
        <taxon>Nitrosopumilales</taxon>
        <taxon>Nitrosopumilaceae</taxon>
        <taxon>Nitrosopumilus</taxon>
    </lineage>
</organism>
<sequence length="142" mass="16055">MNDEITVLDFSQIKIGMEKKFRIVVTEYMLESFANLSGDYNPLHMNENYATNTSFRKRICHGMLLSSFLSRLVGMYLPGQNALYISQSLKFHSPCFVNDKITIIGKVVSKSESTHIITLKTIIVNESGNCLVDGEAKVLLRE</sequence>
<dbReference type="Pfam" id="PF01575">
    <property type="entry name" value="MaoC_dehydratas"/>
    <property type="match status" value="1"/>
</dbReference>
<evidence type="ECO:0000259" key="1">
    <source>
        <dbReference type="Pfam" id="PF01575"/>
    </source>
</evidence>
<dbReference type="SUPFAM" id="SSF54637">
    <property type="entry name" value="Thioesterase/thiol ester dehydrase-isomerase"/>
    <property type="match status" value="1"/>
</dbReference>
<keyword evidence="3" id="KW-1185">Reference proteome</keyword>
<feature type="domain" description="MaoC-like" evidence="1">
    <location>
        <begin position="16"/>
        <end position="117"/>
    </location>
</feature>
<reference evidence="3" key="1">
    <citation type="submission" date="2015-02" db="EMBL/GenBank/DDBJ databases">
        <title>Characterization of two novel Thaumarchaeota isolated from the Northern Adriatic Sea.</title>
        <authorList>
            <person name="Bayer B."/>
            <person name="Vojvoda J."/>
            <person name="Offre P."/>
            <person name="Srivastava A."/>
            <person name="Elisabeth N."/>
            <person name="Garcia J.A.L."/>
            <person name="Schleper C."/>
            <person name="Herndl G.J."/>
        </authorList>
    </citation>
    <scope>NUCLEOTIDE SEQUENCE [LARGE SCALE GENOMIC DNA]</scope>
    <source>
        <strain evidence="3">D3C</strain>
    </source>
</reference>
<evidence type="ECO:0000313" key="2">
    <source>
        <dbReference type="EMBL" id="AJM91295.1"/>
    </source>
</evidence>
<dbReference type="InterPro" id="IPR050965">
    <property type="entry name" value="UPF0336/Enoyl-CoA_hydratase"/>
</dbReference>
<dbReference type="KEGG" id="nid:NPIRD3C_0071"/>
<dbReference type="AlphaFoldDB" id="A0A0C5BWD7"/>